<dbReference type="Proteomes" id="UP000244677">
    <property type="component" value="Chromosome"/>
</dbReference>
<dbReference type="InterPro" id="IPR023198">
    <property type="entry name" value="PGP-like_dom2"/>
</dbReference>
<dbReference type="SUPFAM" id="SSF56784">
    <property type="entry name" value="HAD-like"/>
    <property type="match status" value="1"/>
</dbReference>
<dbReference type="PANTHER" id="PTHR43611">
    <property type="entry name" value="ALPHA-D-GLUCOSE 1-PHOSPHATE PHOSPHATASE"/>
    <property type="match status" value="1"/>
</dbReference>
<accession>A0A2S1LU08</accession>
<dbReference type="AlphaFoldDB" id="A0A2S1LU08"/>
<dbReference type="EMBL" id="CP020919">
    <property type="protein sequence ID" value="AWG27204.1"/>
    <property type="molecule type" value="Genomic_DNA"/>
</dbReference>
<dbReference type="RefSeq" id="WP_108738686.1">
    <property type="nucleotide sequence ID" value="NZ_CP020919.1"/>
</dbReference>
<dbReference type="Gene3D" id="3.40.50.1000">
    <property type="entry name" value="HAD superfamily/HAD-like"/>
    <property type="match status" value="1"/>
</dbReference>
<dbReference type="NCBIfam" id="TIGR01509">
    <property type="entry name" value="HAD-SF-IA-v3"/>
    <property type="match status" value="1"/>
</dbReference>
<dbReference type="InterPro" id="IPR006439">
    <property type="entry name" value="HAD-SF_hydro_IA"/>
</dbReference>
<name>A0A2S1LU08_9FLAO</name>
<sequence length="202" mass="23540">MINTIIFDFGDVLINTDKATTIQTLKKLGLKEWNTDLSKLTERFEKGKITEAKFLSGFQKHIPNASLDDIRSAWRKFIADFPLKRLEFLQNISNNYRLFILSNADMIHVDEFEYQAGSSFFGDFYRCFEKVYYSFEIGKRTPDSEAFSYVINKHDLSPKRTLFVDDKLENIEAAKALGLKVWHLKVGEEDVTELFSKKIIRV</sequence>
<evidence type="ECO:0000313" key="1">
    <source>
        <dbReference type="EMBL" id="AWG27204.1"/>
    </source>
</evidence>
<dbReference type="Pfam" id="PF00702">
    <property type="entry name" value="Hydrolase"/>
    <property type="match status" value="1"/>
</dbReference>
<reference evidence="1 2" key="1">
    <citation type="submission" date="2017-04" db="EMBL/GenBank/DDBJ databases">
        <title>Complete genome sequence of Flavobacterium kingsejong AJ004.</title>
        <authorList>
            <person name="Lee P.C."/>
        </authorList>
    </citation>
    <scope>NUCLEOTIDE SEQUENCE [LARGE SCALE GENOMIC DNA]</scope>
    <source>
        <strain evidence="1 2">AJ004</strain>
    </source>
</reference>
<dbReference type="KEGG" id="fki:FK004_19275"/>
<dbReference type="InterPro" id="IPR023214">
    <property type="entry name" value="HAD_sf"/>
</dbReference>
<dbReference type="Gene3D" id="1.10.150.240">
    <property type="entry name" value="Putative phosphatase, domain 2"/>
    <property type="match status" value="1"/>
</dbReference>
<dbReference type="OrthoDB" id="9797415at2"/>
<organism evidence="1 2">
    <name type="scientific">Flavobacterium kingsejongi</name>
    <dbReference type="NCBI Taxonomy" id="1678728"/>
    <lineage>
        <taxon>Bacteria</taxon>
        <taxon>Pseudomonadati</taxon>
        <taxon>Bacteroidota</taxon>
        <taxon>Flavobacteriia</taxon>
        <taxon>Flavobacteriales</taxon>
        <taxon>Flavobacteriaceae</taxon>
        <taxon>Flavobacterium</taxon>
    </lineage>
</organism>
<gene>
    <name evidence="1" type="ORF">FK004_19275</name>
</gene>
<dbReference type="CDD" id="cd02603">
    <property type="entry name" value="HAD_sEH-N_like"/>
    <property type="match status" value="1"/>
</dbReference>
<dbReference type="PANTHER" id="PTHR43611:SF3">
    <property type="entry name" value="FLAVIN MONONUCLEOTIDE HYDROLASE 1, CHLOROPLATIC"/>
    <property type="match status" value="1"/>
</dbReference>
<dbReference type="InterPro" id="IPR036412">
    <property type="entry name" value="HAD-like_sf"/>
</dbReference>
<evidence type="ECO:0000313" key="2">
    <source>
        <dbReference type="Proteomes" id="UP000244677"/>
    </source>
</evidence>
<proteinExistence type="predicted"/>
<keyword evidence="2" id="KW-1185">Reference proteome</keyword>
<protein>
    <submittedName>
        <fullName evidence="1">Haloacid dehalogenase</fullName>
    </submittedName>
</protein>